<dbReference type="GO" id="GO:0051020">
    <property type="term" value="F:GTPase binding"/>
    <property type="evidence" value="ECO:0007669"/>
    <property type="project" value="TreeGrafter"/>
</dbReference>
<dbReference type="Pfam" id="PF00023">
    <property type="entry name" value="Ank"/>
    <property type="match status" value="1"/>
</dbReference>
<evidence type="ECO:0000259" key="3">
    <source>
        <dbReference type="PROSITE" id="PS51126"/>
    </source>
</evidence>
<feature type="region of interest" description="Disordered" evidence="2">
    <location>
        <begin position="498"/>
        <end position="518"/>
    </location>
</feature>
<dbReference type="InterPro" id="IPR052072">
    <property type="entry name" value="Vascular_dev_regulator"/>
</dbReference>
<dbReference type="SMART" id="SM01132">
    <property type="entry name" value="DIL"/>
    <property type="match status" value="1"/>
</dbReference>
<dbReference type="STRING" id="101127.A0A1X2G3L4"/>
<feature type="domain" description="Dilute" evidence="3">
    <location>
        <begin position="173"/>
        <end position="442"/>
    </location>
</feature>
<dbReference type="Pfam" id="PF01843">
    <property type="entry name" value="DIL"/>
    <property type="match status" value="1"/>
</dbReference>
<gene>
    <name evidence="4" type="ORF">DM01DRAFT_1400603</name>
</gene>
<dbReference type="InterPro" id="IPR036770">
    <property type="entry name" value="Ankyrin_rpt-contain_sf"/>
</dbReference>
<feature type="region of interest" description="Disordered" evidence="2">
    <location>
        <begin position="616"/>
        <end position="636"/>
    </location>
</feature>
<keyword evidence="5" id="KW-1185">Reference proteome</keyword>
<dbReference type="InterPro" id="IPR002110">
    <property type="entry name" value="Ankyrin_rpt"/>
</dbReference>
<dbReference type="PROSITE" id="PS50297">
    <property type="entry name" value="ANK_REP_REGION"/>
    <property type="match status" value="1"/>
</dbReference>
<sequence>MGTTPLIYAACFGYVDIVDQLLQMDVDMDKQDKSKEATIYRRYQSHVLDDFDRLDQESTELDPISCPSSRSDWTLVATLSPDDDDVHDMISCERSLHSIHHFAWNRCLPDQMYVYAEEDIDHLLTVLITNLKLPMKTRQENWLPANVLFLAARYAHYYANRELLQSLLGGAMTRIASVLQENNGDIHTLAFWLANLTQMLYYLKRDTHLVVATAEQQLEISELVSETYALLVTDSERRLEKILEASMLTYDSIGGEPVQFSDDWQRFFRRRGSSRRPSSMMQDWPTCTLSPHSITSLLSSILYVLQSYEVHPSIIVQAIAQFFYFLGSELFNRILMQKKYTCRSKALQVRMNLSVIEDWLREQQPFLPGHLTNYLDPLIQLLQLLQCVSQLNDLHAFINTTQGFDLLNPLQIRRCVMQYRYEVDEPRLPDVIEKHTTRLAQPAPPPPPASATPLPPPSSALPPSVSPSPTKPDTSPTSSRPTSVSSLGSLLMSKWTAATSAAPTSPQDELYVSLDPDDDDHDLGHDQTWYIEQRDARYTLPFSLPTTSAMMHYDHMTSHSPYPAAHHPTDASASHHPLSTALYQSMRQKLGVDARCRKARERMVVPSVPQDWIPILDRQNDGKDTRTAMDANASIH</sequence>
<dbReference type="PROSITE" id="PS50088">
    <property type="entry name" value="ANK_REPEAT"/>
    <property type="match status" value="1"/>
</dbReference>
<evidence type="ECO:0000256" key="2">
    <source>
        <dbReference type="SAM" id="MobiDB-lite"/>
    </source>
</evidence>
<dbReference type="OrthoDB" id="426293at2759"/>
<organism evidence="4 5">
    <name type="scientific">Hesseltinella vesiculosa</name>
    <dbReference type="NCBI Taxonomy" id="101127"/>
    <lineage>
        <taxon>Eukaryota</taxon>
        <taxon>Fungi</taxon>
        <taxon>Fungi incertae sedis</taxon>
        <taxon>Mucoromycota</taxon>
        <taxon>Mucoromycotina</taxon>
        <taxon>Mucoromycetes</taxon>
        <taxon>Mucorales</taxon>
        <taxon>Cunninghamellaceae</taxon>
        <taxon>Hesseltinella</taxon>
    </lineage>
</organism>
<dbReference type="PANTHER" id="PTHR16027">
    <property type="entry name" value="DILUTE DOMAIN-CONTAINING PROTEIN YPR089W"/>
    <property type="match status" value="1"/>
</dbReference>
<feature type="repeat" description="ANK" evidence="1">
    <location>
        <begin position="1"/>
        <end position="33"/>
    </location>
</feature>
<feature type="compositionally biased region" description="Low complexity" evidence="2">
    <location>
        <begin position="471"/>
        <end position="485"/>
    </location>
</feature>
<dbReference type="SUPFAM" id="SSF48403">
    <property type="entry name" value="Ankyrin repeat"/>
    <property type="match status" value="1"/>
</dbReference>
<evidence type="ECO:0000313" key="5">
    <source>
        <dbReference type="Proteomes" id="UP000242146"/>
    </source>
</evidence>
<dbReference type="CDD" id="cd15473">
    <property type="entry name" value="Myo5p-like_CBD_DIL_ANK"/>
    <property type="match status" value="1"/>
</dbReference>
<feature type="compositionally biased region" description="Basic and acidic residues" evidence="2">
    <location>
        <begin position="618"/>
        <end position="627"/>
    </location>
</feature>
<feature type="region of interest" description="Disordered" evidence="2">
    <location>
        <begin position="438"/>
        <end position="485"/>
    </location>
</feature>
<dbReference type="Proteomes" id="UP000242146">
    <property type="component" value="Unassembled WGS sequence"/>
</dbReference>
<dbReference type="PANTHER" id="PTHR16027:SF6">
    <property type="entry name" value="DILUTE DOMAIN-CONTAINING PROTEIN"/>
    <property type="match status" value="1"/>
</dbReference>
<evidence type="ECO:0000256" key="1">
    <source>
        <dbReference type="PROSITE-ProRule" id="PRU00023"/>
    </source>
</evidence>
<proteinExistence type="predicted"/>
<evidence type="ECO:0000313" key="4">
    <source>
        <dbReference type="EMBL" id="ORX42795.1"/>
    </source>
</evidence>
<keyword evidence="1" id="KW-0040">ANK repeat</keyword>
<accession>A0A1X2G3L4</accession>
<name>A0A1X2G3L4_9FUNG</name>
<dbReference type="InterPro" id="IPR037986">
    <property type="entry name" value="Myo5p-like_CBD_DIL"/>
</dbReference>
<feature type="compositionally biased region" description="Pro residues" evidence="2">
    <location>
        <begin position="442"/>
        <end position="470"/>
    </location>
</feature>
<dbReference type="AlphaFoldDB" id="A0A1X2G3L4"/>
<dbReference type="EMBL" id="MCGT01000062">
    <property type="protein sequence ID" value="ORX42795.1"/>
    <property type="molecule type" value="Genomic_DNA"/>
</dbReference>
<protein>
    <recommendedName>
        <fullName evidence="3">Dilute domain-containing protein</fullName>
    </recommendedName>
</protein>
<dbReference type="SMART" id="SM00248">
    <property type="entry name" value="ANK"/>
    <property type="match status" value="1"/>
</dbReference>
<comment type="caution">
    <text evidence="4">The sequence shown here is derived from an EMBL/GenBank/DDBJ whole genome shotgun (WGS) entry which is preliminary data.</text>
</comment>
<dbReference type="PROSITE" id="PS51126">
    <property type="entry name" value="DILUTE"/>
    <property type="match status" value="1"/>
</dbReference>
<dbReference type="InterPro" id="IPR002710">
    <property type="entry name" value="Dilute_dom"/>
</dbReference>
<reference evidence="4 5" key="1">
    <citation type="submission" date="2016-07" db="EMBL/GenBank/DDBJ databases">
        <title>Pervasive Adenine N6-methylation of Active Genes in Fungi.</title>
        <authorList>
            <consortium name="DOE Joint Genome Institute"/>
            <person name="Mondo S.J."/>
            <person name="Dannebaum R.O."/>
            <person name="Kuo R.C."/>
            <person name="Labutti K."/>
            <person name="Haridas S."/>
            <person name="Kuo A."/>
            <person name="Salamov A."/>
            <person name="Ahrendt S.R."/>
            <person name="Lipzen A."/>
            <person name="Sullivan W."/>
            <person name="Andreopoulos W.B."/>
            <person name="Clum A."/>
            <person name="Lindquist E."/>
            <person name="Daum C."/>
            <person name="Ramamoorthy G.K."/>
            <person name="Gryganskyi A."/>
            <person name="Culley D."/>
            <person name="Magnuson J.K."/>
            <person name="James T.Y."/>
            <person name="O'Malley M.A."/>
            <person name="Stajich J.E."/>
            <person name="Spatafora J.W."/>
            <person name="Visel A."/>
            <person name="Grigoriev I.V."/>
        </authorList>
    </citation>
    <scope>NUCLEOTIDE SEQUENCE [LARGE SCALE GENOMIC DNA]</scope>
    <source>
        <strain evidence="4 5">NRRL 3301</strain>
    </source>
</reference>